<evidence type="ECO:0000256" key="1">
    <source>
        <dbReference type="ARBA" id="ARBA00005254"/>
    </source>
</evidence>
<dbReference type="SUPFAM" id="SSF52096">
    <property type="entry name" value="ClpP/crotonase"/>
    <property type="match status" value="1"/>
</dbReference>
<proteinExistence type="inferred from homology"/>
<dbReference type="InterPro" id="IPR029045">
    <property type="entry name" value="ClpP/crotonase-like_dom_sf"/>
</dbReference>
<evidence type="ECO:0000256" key="3">
    <source>
        <dbReference type="SAM" id="SignalP"/>
    </source>
</evidence>
<protein>
    <submittedName>
        <fullName evidence="4">2-trans-enoyl-CoA isomerase mitochondrial point mutation</fullName>
    </submittedName>
</protein>
<dbReference type="VEuPathDB" id="TriTrypDB:ECC02_005551"/>
<dbReference type="PANTHER" id="PTHR11941:SF172">
    <property type="entry name" value="ISOMERASE, MITOCHONDRIAL, PUTATIVE-RELATED"/>
    <property type="match status" value="1"/>
</dbReference>
<dbReference type="AlphaFoldDB" id="A0A7J6Y485"/>
<gene>
    <name evidence="4" type="ORF">ECC02_005551</name>
</gene>
<keyword evidence="4" id="KW-0413">Isomerase</keyword>
<dbReference type="PROSITE" id="PS00166">
    <property type="entry name" value="ENOYL_COA_HYDRATASE"/>
    <property type="match status" value="1"/>
</dbReference>
<dbReference type="EMBL" id="JABDHM010000037">
    <property type="protein sequence ID" value="KAF5221489.1"/>
    <property type="molecule type" value="Genomic_DNA"/>
</dbReference>
<dbReference type="GO" id="GO:0005739">
    <property type="term" value="C:mitochondrion"/>
    <property type="evidence" value="ECO:0007669"/>
    <property type="project" value="TreeGrafter"/>
</dbReference>
<evidence type="ECO:0000313" key="4">
    <source>
        <dbReference type="EMBL" id="KAF5221489.1"/>
    </source>
</evidence>
<feature type="chain" id="PRO_5029824355" evidence="3">
    <location>
        <begin position="18"/>
        <end position="321"/>
    </location>
</feature>
<evidence type="ECO:0000313" key="5">
    <source>
        <dbReference type="Proteomes" id="UP000583944"/>
    </source>
</evidence>
<organism evidence="4 5">
    <name type="scientific">Trypanosoma cruzi</name>
    <dbReference type="NCBI Taxonomy" id="5693"/>
    <lineage>
        <taxon>Eukaryota</taxon>
        <taxon>Discoba</taxon>
        <taxon>Euglenozoa</taxon>
        <taxon>Kinetoplastea</taxon>
        <taxon>Metakinetoplastina</taxon>
        <taxon>Trypanosomatida</taxon>
        <taxon>Trypanosomatidae</taxon>
        <taxon>Trypanosoma</taxon>
        <taxon>Schizotrypanum</taxon>
    </lineage>
</organism>
<dbReference type="CDD" id="cd06558">
    <property type="entry name" value="crotonase-like"/>
    <property type="match status" value="1"/>
</dbReference>
<dbReference type="PANTHER" id="PTHR11941">
    <property type="entry name" value="ENOYL-COA HYDRATASE-RELATED"/>
    <property type="match status" value="1"/>
</dbReference>
<name>A0A7J6Y485_TRYCR</name>
<dbReference type="VEuPathDB" id="TriTrypDB:BCY84_14953"/>
<dbReference type="GO" id="GO:0006635">
    <property type="term" value="P:fatty acid beta-oxidation"/>
    <property type="evidence" value="ECO:0007669"/>
    <property type="project" value="TreeGrafter"/>
</dbReference>
<reference evidence="4 5" key="1">
    <citation type="journal article" date="2019" name="Genome Biol. Evol.">
        <title>Nanopore Sequencing Significantly Improves Genome Assembly of the Protozoan Parasite Trypanosoma cruzi.</title>
        <authorList>
            <person name="Diaz-Viraque F."/>
            <person name="Pita S."/>
            <person name="Greif G."/>
            <person name="de Souza R.C.M."/>
            <person name="Iraola G."/>
            <person name="Robello C."/>
        </authorList>
    </citation>
    <scope>NUCLEOTIDE SEQUENCE [LARGE SCALE GENOMIC DNA]</scope>
    <source>
        <strain evidence="4 5">Berenice</strain>
    </source>
</reference>
<comment type="caution">
    <text evidence="4">The sequence shown here is derived from an EMBL/GenBank/DDBJ whole genome shotgun (WGS) entry which is preliminary data.</text>
</comment>
<keyword evidence="3" id="KW-0732">Signal</keyword>
<evidence type="ECO:0000256" key="2">
    <source>
        <dbReference type="RuleBase" id="RU003707"/>
    </source>
</evidence>
<dbReference type="GO" id="GO:0016853">
    <property type="term" value="F:isomerase activity"/>
    <property type="evidence" value="ECO:0007669"/>
    <property type="project" value="UniProtKB-KW"/>
</dbReference>
<comment type="similarity">
    <text evidence="1 2">Belongs to the enoyl-CoA hydratase/isomerase family.</text>
</comment>
<accession>A0A7J6Y485</accession>
<dbReference type="Gene3D" id="3.90.226.10">
    <property type="entry name" value="2-enoyl-CoA Hydratase, Chain A, domain 1"/>
    <property type="match status" value="1"/>
</dbReference>
<dbReference type="Proteomes" id="UP000583944">
    <property type="component" value="Unassembled WGS sequence"/>
</dbReference>
<dbReference type="InterPro" id="IPR001753">
    <property type="entry name" value="Enoyl-CoA_hydra/iso"/>
</dbReference>
<feature type="signal peptide" evidence="3">
    <location>
        <begin position="1"/>
        <end position="17"/>
    </location>
</feature>
<sequence length="321" mass="35001">MLIIIVFFFFFLWGADGWPVGAFLQVYMRLGRHVRRLLSAVARRDFGTGGTRCSQTTRLVEVTESPIKDVKIIAMKNPAANILSASLMSDLLDAICELCNPEKDACRGIVLTSALVGAFSAGLDLKMLHAKLEYESFMHYWGLLQKVYVTLNTLPVPLVSAINGDALGAGCIIALASDYRVMAAKAGDEGRPFKIGLSATKCGLTVPPSFAALTSHVVGHRVCEELLQLGELVDASTAEKIGLVDETVEDADQVLIPALDTAERLSSVVPWCYWMVKDVSRKKLVAPFCTPALRHAECLNFYEMLNNPDVRRDLGAYMAGA</sequence>
<dbReference type="Pfam" id="PF00378">
    <property type="entry name" value="ECH_1"/>
    <property type="match status" value="1"/>
</dbReference>
<dbReference type="InterPro" id="IPR018376">
    <property type="entry name" value="Enoyl-CoA_hyd/isom_CS"/>
</dbReference>